<feature type="transmembrane region" description="Helical" evidence="1">
    <location>
        <begin position="12"/>
        <end position="34"/>
    </location>
</feature>
<keyword evidence="1" id="KW-0472">Membrane</keyword>
<evidence type="ECO:0000256" key="1">
    <source>
        <dbReference type="SAM" id="Phobius"/>
    </source>
</evidence>
<gene>
    <name evidence="2" type="ORF">G8E10_17780</name>
</gene>
<dbReference type="Proteomes" id="UP001155840">
    <property type="component" value="Unassembled WGS sequence"/>
</dbReference>
<sequence>MPDNASTFRERAGVYASLMIIIAYIAIGFLQTALTFYSGQEFAVDPGWASAMNALAGGAIGFLVGKQTTNQSGTTTITPANGVVTTTVTTDPLDGRA</sequence>
<keyword evidence="3" id="KW-1185">Reference proteome</keyword>
<dbReference type="EMBL" id="JAANCM010000009">
    <property type="protein sequence ID" value="NHT77567.1"/>
    <property type="molecule type" value="Genomic_DNA"/>
</dbReference>
<evidence type="ECO:0000313" key="3">
    <source>
        <dbReference type="Proteomes" id="UP001155840"/>
    </source>
</evidence>
<organism evidence="2 3">
    <name type="scientific">Ferranicluibacter rubi</name>
    <dbReference type="NCBI Taxonomy" id="2715133"/>
    <lineage>
        <taxon>Bacteria</taxon>
        <taxon>Pseudomonadati</taxon>
        <taxon>Pseudomonadota</taxon>
        <taxon>Alphaproteobacteria</taxon>
        <taxon>Hyphomicrobiales</taxon>
        <taxon>Rhizobiaceae</taxon>
        <taxon>Ferranicluibacter</taxon>
    </lineage>
</organism>
<protein>
    <submittedName>
        <fullName evidence="2">Uncharacterized protein</fullName>
    </submittedName>
</protein>
<dbReference type="AlphaFoldDB" id="A0AA44CDZ1"/>
<evidence type="ECO:0000313" key="2">
    <source>
        <dbReference type="EMBL" id="NHT77567.1"/>
    </source>
</evidence>
<proteinExistence type="predicted"/>
<keyword evidence="1" id="KW-0812">Transmembrane</keyword>
<accession>A0AA44CDZ1</accession>
<keyword evidence="1" id="KW-1133">Transmembrane helix</keyword>
<comment type="caution">
    <text evidence="2">The sequence shown here is derived from an EMBL/GenBank/DDBJ whole genome shotgun (WGS) entry which is preliminary data.</text>
</comment>
<feature type="transmembrane region" description="Helical" evidence="1">
    <location>
        <begin position="46"/>
        <end position="64"/>
    </location>
</feature>
<name>A0AA44CDZ1_9HYPH</name>
<reference evidence="2" key="1">
    <citation type="submission" date="2020-03" db="EMBL/GenBank/DDBJ databases">
        <title>Ferranicluibacter endophyticum gen. nov., sp. nov., a new genus isolated from Rubus ulmifolius Schott. stem.</title>
        <authorList>
            <person name="Roca-Couso R."/>
            <person name="Flores-Felix J.D."/>
            <person name="Igual J.M."/>
            <person name="Rivas R."/>
        </authorList>
    </citation>
    <scope>NUCLEOTIDE SEQUENCE</scope>
    <source>
        <strain evidence="2">CRRU44</strain>
    </source>
</reference>
<dbReference type="RefSeq" id="WP_167130129.1">
    <property type="nucleotide sequence ID" value="NZ_JAANCM010000009.1"/>
</dbReference>